<dbReference type="GO" id="GO:0016746">
    <property type="term" value="F:acyltransferase activity"/>
    <property type="evidence" value="ECO:0007669"/>
    <property type="project" value="UniProtKB-KW"/>
</dbReference>
<evidence type="ECO:0000313" key="2">
    <source>
        <dbReference type="EMBL" id="MFC3811635.1"/>
    </source>
</evidence>
<keyword evidence="2" id="KW-0808">Transferase</keyword>
<dbReference type="PROSITE" id="PS51186">
    <property type="entry name" value="GNAT"/>
    <property type="match status" value="1"/>
</dbReference>
<dbReference type="InterPro" id="IPR000182">
    <property type="entry name" value="GNAT_dom"/>
</dbReference>
<dbReference type="Proteomes" id="UP001595616">
    <property type="component" value="Unassembled WGS sequence"/>
</dbReference>
<sequence>MFLENYTFEKGEYFISTDKNLIDFDVVYCYLSRSYWSEKIPMDIVKNAAKHSVTFGIYLKPNQQIGYARVVTDQTTFGYLADVFVLEEFRGNGLSKFLMECIMSIPEFKNLRTWLLGTKDAHELYKKFGFNSPKFPDRIMQISRPDIYTEMKEQTTL</sequence>
<proteinExistence type="predicted"/>
<keyword evidence="3" id="KW-1185">Reference proteome</keyword>
<comment type="caution">
    <text evidence="2">The sequence shown here is derived from an EMBL/GenBank/DDBJ whole genome shotgun (WGS) entry which is preliminary data.</text>
</comment>
<dbReference type="SUPFAM" id="SSF55729">
    <property type="entry name" value="Acyl-CoA N-acyltransferases (Nat)"/>
    <property type="match status" value="1"/>
</dbReference>
<keyword evidence="2" id="KW-0012">Acyltransferase</keyword>
<dbReference type="PANTHER" id="PTHR43233">
    <property type="entry name" value="FAMILY N-ACETYLTRANSFERASE, PUTATIVE (AFU_ORTHOLOGUE AFUA_6G03350)-RELATED"/>
    <property type="match status" value="1"/>
</dbReference>
<dbReference type="EC" id="2.3.-.-" evidence="2"/>
<dbReference type="InterPro" id="IPR016181">
    <property type="entry name" value="Acyl_CoA_acyltransferase"/>
</dbReference>
<feature type="domain" description="N-acetyltransferase" evidence="1">
    <location>
        <begin position="13"/>
        <end position="145"/>
    </location>
</feature>
<dbReference type="Pfam" id="PF13508">
    <property type="entry name" value="Acetyltransf_7"/>
    <property type="match status" value="1"/>
</dbReference>
<dbReference type="PANTHER" id="PTHR43233:SF1">
    <property type="entry name" value="FAMILY N-ACETYLTRANSFERASE, PUTATIVE (AFU_ORTHOLOGUE AFUA_6G03350)-RELATED"/>
    <property type="match status" value="1"/>
</dbReference>
<gene>
    <name evidence="2" type="ORF">ACFOOI_13315</name>
</gene>
<dbReference type="InterPro" id="IPR053144">
    <property type="entry name" value="Acetyltransferase_Butenolide"/>
</dbReference>
<name>A0ABV7YX71_9BACT</name>
<organism evidence="2 3">
    <name type="scientific">Lacihabitans lacunae</name>
    <dbReference type="NCBI Taxonomy" id="1028214"/>
    <lineage>
        <taxon>Bacteria</taxon>
        <taxon>Pseudomonadati</taxon>
        <taxon>Bacteroidota</taxon>
        <taxon>Cytophagia</taxon>
        <taxon>Cytophagales</taxon>
        <taxon>Leadbetterellaceae</taxon>
        <taxon>Lacihabitans</taxon>
    </lineage>
</organism>
<dbReference type="Gene3D" id="3.40.630.30">
    <property type="match status" value="1"/>
</dbReference>
<dbReference type="RefSeq" id="WP_379838472.1">
    <property type="nucleotide sequence ID" value="NZ_JBHRYQ010000001.1"/>
</dbReference>
<evidence type="ECO:0000313" key="3">
    <source>
        <dbReference type="Proteomes" id="UP001595616"/>
    </source>
</evidence>
<dbReference type="EMBL" id="JBHRYQ010000001">
    <property type="protein sequence ID" value="MFC3811635.1"/>
    <property type="molecule type" value="Genomic_DNA"/>
</dbReference>
<evidence type="ECO:0000259" key="1">
    <source>
        <dbReference type="PROSITE" id="PS51186"/>
    </source>
</evidence>
<reference evidence="3" key="1">
    <citation type="journal article" date="2019" name="Int. J. Syst. Evol. Microbiol.">
        <title>The Global Catalogue of Microorganisms (GCM) 10K type strain sequencing project: providing services to taxonomists for standard genome sequencing and annotation.</title>
        <authorList>
            <consortium name="The Broad Institute Genomics Platform"/>
            <consortium name="The Broad Institute Genome Sequencing Center for Infectious Disease"/>
            <person name="Wu L."/>
            <person name="Ma J."/>
        </authorList>
    </citation>
    <scope>NUCLEOTIDE SEQUENCE [LARGE SCALE GENOMIC DNA]</scope>
    <source>
        <strain evidence="3">CECT 7956</strain>
    </source>
</reference>
<dbReference type="CDD" id="cd04301">
    <property type="entry name" value="NAT_SF"/>
    <property type="match status" value="1"/>
</dbReference>
<accession>A0ABV7YX71</accession>
<protein>
    <submittedName>
        <fullName evidence="2">GNAT family N-acetyltransferase</fullName>
        <ecNumber evidence="2">2.3.-.-</ecNumber>
    </submittedName>
</protein>